<dbReference type="EMBL" id="CP021748">
    <property type="protein sequence ID" value="ARX87778.1"/>
    <property type="molecule type" value="Genomic_DNA"/>
</dbReference>
<reference evidence="1 2" key="1">
    <citation type="submission" date="2017-05" db="EMBL/GenBank/DDBJ databases">
        <title>Streptomyces alboflavus Genome sequencing and assembly.</title>
        <authorList>
            <person name="Wang Y."/>
            <person name="Du B."/>
            <person name="Ding Y."/>
            <person name="Liu H."/>
            <person name="Hou Q."/>
            <person name="Liu K."/>
            <person name="Wang C."/>
            <person name="Yao L."/>
        </authorList>
    </citation>
    <scope>NUCLEOTIDE SEQUENCE [LARGE SCALE GENOMIC DNA]</scope>
    <source>
        <strain evidence="1 2">MDJK44</strain>
    </source>
</reference>
<protein>
    <submittedName>
        <fullName evidence="1">Uncharacterized protein</fullName>
    </submittedName>
</protein>
<proteinExistence type="predicted"/>
<dbReference type="Proteomes" id="UP000195880">
    <property type="component" value="Chromosome"/>
</dbReference>
<evidence type="ECO:0000313" key="1">
    <source>
        <dbReference type="EMBL" id="ARX87778.1"/>
    </source>
</evidence>
<organism evidence="1 2">
    <name type="scientific">Streptomyces alboflavus</name>
    <dbReference type="NCBI Taxonomy" id="67267"/>
    <lineage>
        <taxon>Bacteria</taxon>
        <taxon>Bacillati</taxon>
        <taxon>Actinomycetota</taxon>
        <taxon>Actinomycetes</taxon>
        <taxon>Kitasatosporales</taxon>
        <taxon>Streptomycetaceae</taxon>
        <taxon>Streptomyces</taxon>
    </lineage>
</organism>
<gene>
    <name evidence="1" type="ORF">SMD44_07260</name>
</gene>
<dbReference type="AlphaFoldDB" id="A0A1Z1WN07"/>
<dbReference type="KEGG" id="salf:SMD44_07260"/>
<accession>A0A1Z1WN07</accession>
<name>A0A1Z1WN07_9ACTN</name>
<keyword evidence="2" id="KW-1185">Reference proteome</keyword>
<evidence type="ECO:0000313" key="2">
    <source>
        <dbReference type="Proteomes" id="UP000195880"/>
    </source>
</evidence>
<sequence>MSVIVPTVEREWPPIGFWSTTIAGARSSMASACGRSYFGSRLRMNHGYVSLSWRCDSTAIVSKTTDDFPDPDTPVKTVRRPFGMRRSTSFRLFSRPLLMVMCWWSDGGCGG</sequence>